<reference evidence="1" key="1">
    <citation type="submission" date="2021-06" db="EMBL/GenBank/DDBJ databases">
        <authorList>
            <person name="Kallberg Y."/>
            <person name="Tangrot J."/>
            <person name="Rosling A."/>
        </authorList>
    </citation>
    <scope>NUCLEOTIDE SEQUENCE</scope>
    <source>
        <strain evidence="1">MA453B</strain>
    </source>
</reference>
<feature type="non-terminal residue" evidence="1">
    <location>
        <position position="1"/>
    </location>
</feature>
<dbReference type="OrthoDB" id="2431411at2759"/>
<name>A0A9N9EIV8_9GLOM</name>
<evidence type="ECO:0000313" key="1">
    <source>
        <dbReference type="EMBL" id="CAG8673576.1"/>
    </source>
</evidence>
<dbReference type="AlphaFoldDB" id="A0A9N9EIV8"/>
<comment type="caution">
    <text evidence="1">The sequence shown here is derived from an EMBL/GenBank/DDBJ whole genome shotgun (WGS) entry which is preliminary data.</text>
</comment>
<organism evidence="1 2">
    <name type="scientific">Dentiscutata erythropus</name>
    <dbReference type="NCBI Taxonomy" id="1348616"/>
    <lineage>
        <taxon>Eukaryota</taxon>
        <taxon>Fungi</taxon>
        <taxon>Fungi incertae sedis</taxon>
        <taxon>Mucoromycota</taxon>
        <taxon>Glomeromycotina</taxon>
        <taxon>Glomeromycetes</taxon>
        <taxon>Diversisporales</taxon>
        <taxon>Gigasporaceae</taxon>
        <taxon>Dentiscutata</taxon>
    </lineage>
</organism>
<gene>
    <name evidence="1" type="ORF">DERYTH_LOCUS11385</name>
</gene>
<evidence type="ECO:0000313" key="2">
    <source>
        <dbReference type="Proteomes" id="UP000789405"/>
    </source>
</evidence>
<dbReference type="Proteomes" id="UP000789405">
    <property type="component" value="Unassembled WGS sequence"/>
</dbReference>
<accession>A0A9N9EIV8</accession>
<keyword evidence="2" id="KW-1185">Reference proteome</keyword>
<protein>
    <submittedName>
        <fullName evidence="1">7150_t:CDS:1</fullName>
    </submittedName>
</protein>
<dbReference type="EMBL" id="CAJVPY010007005">
    <property type="protein sequence ID" value="CAG8673576.1"/>
    <property type="molecule type" value="Genomic_DNA"/>
</dbReference>
<proteinExistence type="predicted"/>
<sequence length="196" mass="22697">KPMFTSDSMDEVATIIKNIIGTRQISNSLLVSARRKLECLESKFESTWANSDEMYTTREMTNIVKDKTVLSDAHTQYLVYFRIAGDKSKTDPDEADFDNNKVFSMDSNIVLTDSDADNHKVFRDYEEYYEEEISTEKTLTDPITSWILPSGRDVSSGLFWNIGSFDEDIEVKNLFSDVEWNEMIKDFNLFVNFKSH</sequence>